<dbReference type="EC" id="2.7.13.3" evidence="2"/>
<dbReference type="InterPro" id="IPR001789">
    <property type="entry name" value="Sig_transdc_resp-reg_receiver"/>
</dbReference>
<evidence type="ECO:0000256" key="6">
    <source>
        <dbReference type="ARBA" id="ARBA00022741"/>
    </source>
</evidence>
<dbReference type="Pfam" id="PF01584">
    <property type="entry name" value="CheW"/>
    <property type="match status" value="1"/>
</dbReference>
<dbReference type="InterPro" id="IPR036890">
    <property type="entry name" value="HATPase_C_sf"/>
</dbReference>
<dbReference type="SUPFAM" id="SSF50341">
    <property type="entry name" value="CheW-like"/>
    <property type="match status" value="1"/>
</dbReference>
<organism evidence="15 16">
    <name type="scientific">Komagataeibacter xylinus NBRC 13693</name>
    <dbReference type="NCBI Taxonomy" id="1234668"/>
    <lineage>
        <taxon>Bacteria</taxon>
        <taxon>Pseudomonadati</taxon>
        <taxon>Pseudomonadota</taxon>
        <taxon>Alphaproteobacteria</taxon>
        <taxon>Acetobacterales</taxon>
        <taxon>Acetobacteraceae</taxon>
        <taxon>Komagataeibacter</taxon>
    </lineage>
</organism>
<dbReference type="Gene3D" id="3.30.565.10">
    <property type="entry name" value="Histidine kinase-like ATPase, C-terminal domain"/>
    <property type="match status" value="1"/>
</dbReference>
<dbReference type="Gene3D" id="3.40.50.2300">
    <property type="match status" value="1"/>
</dbReference>
<keyword evidence="4 11" id="KW-0597">Phosphoprotein</keyword>
<feature type="modified residue" description="4-aspartylphosphate" evidence="11">
    <location>
        <position position="640"/>
    </location>
</feature>
<name>A0A0D6Q613_KOMXY</name>
<evidence type="ECO:0000256" key="8">
    <source>
        <dbReference type="ARBA" id="ARBA00023012"/>
    </source>
</evidence>
<dbReference type="RefSeq" id="WP_048855690.1">
    <property type="nucleotide sequence ID" value="NZ_BANJ01000012.1"/>
</dbReference>
<gene>
    <name evidence="15" type="ORF">Gxy13693_012_070</name>
</gene>
<dbReference type="PRINTS" id="PR00344">
    <property type="entry name" value="BCTRLSENSOR"/>
</dbReference>
<dbReference type="Pfam" id="PF01627">
    <property type="entry name" value="Hpt"/>
    <property type="match status" value="1"/>
</dbReference>
<comment type="catalytic activity">
    <reaction evidence="1">
        <text>ATP + protein L-histidine = ADP + protein N-phospho-L-histidine.</text>
        <dbReference type="EC" id="2.7.13.3"/>
    </reaction>
</comment>
<feature type="domain" description="Histidine kinase" evidence="12">
    <location>
        <begin position="268"/>
        <end position="408"/>
    </location>
</feature>
<evidence type="ECO:0000256" key="11">
    <source>
        <dbReference type="PROSITE-ProRule" id="PRU00169"/>
    </source>
</evidence>
<evidence type="ECO:0000259" key="13">
    <source>
        <dbReference type="PROSITE" id="PS50110"/>
    </source>
</evidence>
<dbReference type="Pfam" id="PF02518">
    <property type="entry name" value="HATPase_c"/>
    <property type="match status" value="1"/>
</dbReference>
<dbReference type="EMBL" id="BANJ01000012">
    <property type="protein sequence ID" value="GAN98884.1"/>
    <property type="molecule type" value="Genomic_DNA"/>
</dbReference>
<evidence type="ECO:0000256" key="2">
    <source>
        <dbReference type="ARBA" id="ARBA00012438"/>
    </source>
</evidence>
<evidence type="ECO:0000256" key="9">
    <source>
        <dbReference type="ARBA" id="ARBA00035100"/>
    </source>
</evidence>
<dbReference type="GO" id="GO:0006935">
    <property type="term" value="P:chemotaxis"/>
    <property type="evidence" value="ECO:0007669"/>
    <property type="project" value="InterPro"/>
</dbReference>
<dbReference type="PROSITE" id="PS50110">
    <property type="entry name" value="RESPONSE_REGULATORY"/>
    <property type="match status" value="1"/>
</dbReference>
<evidence type="ECO:0000256" key="5">
    <source>
        <dbReference type="ARBA" id="ARBA00022679"/>
    </source>
</evidence>
<evidence type="ECO:0000259" key="12">
    <source>
        <dbReference type="PROSITE" id="PS50109"/>
    </source>
</evidence>
<dbReference type="Proteomes" id="UP000032683">
    <property type="component" value="Unassembled WGS sequence"/>
</dbReference>
<evidence type="ECO:0000256" key="1">
    <source>
        <dbReference type="ARBA" id="ARBA00000085"/>
    </source>
</evidence>
<accession>A0A0D6Q613</accession>
<keyword evidence="5" id="KW-0808">Transferase</keyword>
<dbReference type="InterPro" id="IPR036061">
    <property type="entry name" value="CheW-like_dom_sf"/>
</dbReference>
<dbReference type="InterPro" id="IPR011006">
    <property type="entry name" value="CheY-like_superfamily"/>
</dbReference>
<dbReference type="PROSITE" id="PS50894">
    <property type="entry name" value="HPT"/>
    <property type="match status" value="1"/>
</dbReference>
<dbReference type="SMART" id="SM00387">
    <property type="entry name" value="HATPase_c"/>
    <property type="match status" value="1"/>
</dbReference>
<dbReference type="SMART" id="SM00448">
    <property type="entry name" value="REC"/>
    <property type="match status" value="1"/>
</dbReference>
<proteinExistence type="predicted"/>
<dbReference type="FunFam" id="3.30.565.10:FF:000016">
    <property type="entry name" value="Chemotaxis protein CheA, putative"/>
    <property type="match status" value="1"/>
</dbReference>
<dbReference type="PANTHER" id="PTHR43395:SF10">
    <property type="entry name" value="CHEMOTAXIS PROTEIN CHEA"/>
    <property type="match status" value="1"/>
</dbReference>
<keyword evidence="7" id="KW-0418">Kinase</keyword>
<evidence type="ECO:0000256" key="4">
    <source>
        <dbReference type="ARBA" id="ARBA00022553"/>
    </source>
</evidence>
<dbReference type="PANTHER" id="PTHR43395">
    <property type="entry name" value="SENSOR HISTIDINE KINASE CHEA"/>
    <property type="match status" value="1"/>
</dbReference>
<comment type="caution">
    <text evidence="15">The sequence shown here is derived from an EMBL/GenBank/DDBJ whole genome shotgun (WGS) entry which is preliminary data.</text>
</comment>
<dbReference type="InterPro" id="IPR003594">
    <property type="entry name" value="HATPase_dom"/>
</dbReference>
<feature type="domain" description="Response regulatory" evidence="13">
    <location>
        <begin position="589"/>
        <end position="707"/>
    </location>
</feature>
<keyword evidence="6" id="KW-0547">Nucleotide-binding</keyword>
<evidence type="ECO:0000313" key="15">
    <source>
        <dbReference type="EMBL" id="GAN98884.1"/>
    </source>
</evidence>
<evidence type="ECO:0000256" key="7">
    <source>
        <dbReference type="ARBA" id="ARBA00022777"/>
    </source>
</evidence>
<evidence type="ECO:0000313" key="16">
    <source>
        <dbReference type="Proteomes" id="UP000032683"/>
    </source>
</evidence>
<feature type="domain" description="HPt" evidence="14">
    <location>
        <begin position="1"/>
        <end position="112"/>
    </location>
</feature>
<dbReference type="InterPro" id="IPR008207">
    <property type="entry name" value="Sig_transdc_His_kin_Hpt_dom"/>
</dbReference>
<sequence length="708" mass="76475">MDNLRDELLAVFDAEYRDHLRAIRGIVAAGCPDAQGLAEIFRRVHSLKGAARAVELPTVEGVAHALENRLSALLAARALPDAADLKAITDTLDEVDLLMTSAPADGEVRPADEETTASATATENPAYVQVPVARLDALASAVHDLMSVAERHERLWAQVMDLLDESRAVMHAPERMRADPVAEFARMTRKLMTVGRERELMSGQIDRALLRLGEEVHAVTLVPAESVFGSLAAMARRIAREHGGPDAGVDVHMYGMEVQTERRVMQALRDPVVHLVRNAIVHGHETRAQRLKEGKSERLNITIAVTLTGVRLQVAVSDDGRGPDLQAIAARAAGQGLVHADAPLEARQLLARVFEPGFSTRGQADTLAGRGVGLSVVAEAARALHGTVRMEQRQPAGTTVTLTVPVSQRQRTVLLVENAGQALGLPGRVIRHLLRVRRDGIRLLNGAPFAVVPHRSGGTQPEHAHGDGQAEDLVPLVPLRAFVGDENAPLPVRDGAVSVVVMEVDGVRCGFAVERMVDVRTLLVSDATAVGLDSELVPGIAWQREDQPVFILSPDRLFARWRLRGNGAGVCFSDVDEAAPVVAVRHAPLVMVVDDSITTRTLQKTILQSHGYDVCLAVDGEEALAMLQQSSRHVDVVVTDVEMPRMDGFALLAAMQADPHLSDIPVVLMTSRDDGDDVRRGMEGGARAYLTKQKFDQGELIDTIKGLL</sequence>
<dbReference type="InterPro" id="IPR051315">
    <property type="entry name" value="Bact_Chemotaxis_CheA"/>
</dbReference>
<dbReference type="SUPFAM" id="SSF55874">
    <property type="entry name" value="ATPase domain of HSP90 chaperone/DNA topoisomerase II/histidine kinase"/>
    <property type="match status" value="1"/>
</dbReference>
<evidence type="ECO:0000259" key="14">
    <source>
        <dbReference type="PROSITE" id="PS50894"/>
    </source>
</evidence>
<protein>
    <recommendedName>
        <fullName evidence="3">Chemotaxis protein CheA</fullName>
        <ecNumber evidence="2">2.7.13.3</ecNumber>
    </recommendedName>
</protein>
<evidence type="ECO:0000256" key="3">
    <source>
        <dbReference type="ARBA" id="ARBA00021495"/>
    </source>
</evidence>
<dbReference type="GO" id="GO:0000155">
    <property type="term" value="F:phosphorelay sensor kinase activity"/>
    <property type="evidence" value="ECO:0007669"/>
    <property type="project" value="UniProtKB-ARBA"/>
</dbReference>
<dbReference type="PROSITE" id="PS50109">
    <property type="entry name" value="HIS_KIN"/>
    <property type="match status" value="1"/>
</dbReference>
<dbReference type="Pfam" id="PF00072">
    <property type="entry name" value="Response_reg"/>
    <property type="match status" value="1"/>
</dbReference>
<dbReference type="CDD" id="cd00088">
    <property type="entry name" value="HPT"/>
    <property type="match status" value="1"/>
</dbReference>
<dbReference type="InterPro" id="IPR004358">
    <property type="entry name" value="Sig_transdc_His_kin-like_C"/>
</dbReference>
<dbReference type="AlphaFoldDB" id="A0A0D6Q613"/>
<dbReference type="InterPro" id="IPR002545">
    <property type="entry name" value="CheW-lke_dom"/>
</dbReference>
<dbReference type="SUPFAM" id="SSF52172">
    <property type="entry name" value="CheY-like"/>
    <property type="match status" value="1"/>
</dbReference>
<evidence type="ECO:0000256" key="10">
    <source>
        <dbReference type="PROSITE-ProRule" id="PRU00110"/>
    </source>
</evidence>
<dbReference type="SUPFAM" id="SSF47226">
    <property type="entry name" value="Histidine-containing phosphotransfer domain, HPT domain"/>
    <property type="match status" value="1"/>
</dbReference>
<comment type="function">
    <text evidence="9">Involved in the transmission of sensory signals from the chemoreceptors to the flagellar motors. CheA is autophosphorylated; it can transfer its phosphate group to either CheB or CheY.</text>
</comment>
<dbReference type="InterPro" id="IPR036641">
    <property type="entry name" value="HPT_dom_sf"/>
</dbReference>
<feature type="modified residue" description="Phosphohistidine" evidence="10">
    <location>
        <position position="45"/>
    </location>
</feature>
<dbReference type="InterPro" id="IPR005467">
    <property type="entry name" value="His_kinase_dom"/>
</dbReference>
<dbReference type="Gene3D" id="1.20.120.160">
    <property type="entry name" value="HPT domain"/>
    <property type="match status" value="1"/>
</dbReference>
<reference evidence="15 16" key="1">
    <citation type="submission" date="2012-11" db="EMBL/GenBank/DDBJ databases">
        <title>Whole genome sequence of Gluconacetobacter xylinus NBRC 13693.</title>
        <authorList>
            <person name="Azuma Y."/>
            <person name="Higashiura N."/>
            <person name="Hirakawa H."/>
            <person name="Matsushita K."/>
        </authorList>
    </citation>
    <scope>NUCLEOTIDE SEQUENCE [LARGE SCALE GENOMIC DNA]</scope>
    <source>
        <strain evidence="15 16">NBRC 13693</strain>
    </source>
</reference>
<keyword evidence="8" id="KW-0902">Two-component regulatory system</keyword>